<evidence type="ECO:0000313" key="2">
    <source>
        <dbReference type="EMBL" id="CAF27706.1"/>
    </source>
</evidence>
<dbReference type="KEGG" id="bhe:BH07750"/>
<dbReference type="EMBL" id="BX897699">
    <property type="protein sequence ID" value="CAF27706.1"/>
    <property type="molecule type" value="Genomic_DNA"/>
</dbReference>
<dbReference type="EMBL" id="BX897699">
    <property type="protein sequence ID" value="CAF27575.1"/>
    <property type="molecule type" value="Genomic_DNA"/>
</dbReference>
<dbReference type="Proteomes" id="UP000000421">
    <property type="component" value="Chromosome"/>
</dbReference>
<proteinExistence type="predicted"/>
<dbReference type="GeneID" id="92985554"/>
<evidence type="ECO:0000313" key="3">
    <source>
        <dbReference type="Proteomes" id="UP000000421"/>
    </source>
</evidence>
<protein>
    <submittedName>
        <fullName evidence="2">Hypothetical genomic island protein</fullName>
    </submittedName>
</protein>
<reference evidence="1 3" key="1">
    <citation type="journal article" date="2004" name="Proc. Natl. Acad. Sci. U.S.A.">
        <title>The louse-borne human pathogen Bartonella quintana is a genomic derivative of the zoonotic agent Bartonella henselae.</title>
        <authorList>
            <person name="Alsmark U.C.M."/>
            <person name="Frank A.C."/>
            <person name="Karlberg E.O."/>
            <person name="Legault B.-A."/>
            <person name="Ardell D.H."/>
            <person name="Canbaeck B."/>
            <person name="Eriksson A.-S."/>
            <person name="Naeslund A.K."/>
            <person name="Handley S.A."/>
            <person name="Huvet M."/>
            <person name="La Scola B."/>
            <person name="Holmberg M."/>
            <person name="Andersson S.G.E."/>
        </authorList>
    </citation>
    <scope>NUCLEOTIDE SEQUENCE [LARGE SCALE GENOMIC DNA]</scope>
    <source>
        <strain evidence="3">ATCC 49882 / DSM 28221 / CCUG 30454 / Houston 1</strain>
        <strain evidence="1">Houston-1</strain>
    </source>
</reference>
<keyword evidence="3" id="KW-1185">Reference proteome</keyword>
<sequence length="103" mass="11844">MRRVCILKLYSLKRIKRNDHLNRKLQDGAKEASKNDAGEVRGDLIPPLALIEIGCVLEFGANNSGKGMDCSCFAPFIIRLVEKIKMLRVIYHIWHIRLVAFFF</sequence>
<accession>A0A0G2Q8K6</accession>
<evidence type="ECO:0000313" key="1">
    <source>
        <dbReference type="EMBL" id="CAF27575.1"/>
    </source>
</evidence>
<dbReference type="KEGG" id="bhe:BH09100"/>
<dbReference type="RefSeq" id="WP_011180676.1">
    <property type="nucleotide sequence ID" value="NC_005956.1"/>
</dbReference>
<dbReference type="PaxDb" id="283166-BH07750"/>
<organism evidence="1 3">
    <name type="scientific">Bartonella henselae (strain ATCC 49882 / DSM 28221 / CCUG 30454 / Houston 1)</name>
    <name type="common">Rochalimaea henselae</name>
    <dbReference type="NCBI Taxonomy" id="283166"/>
    <lineage>
        <taxon>Bacteria</taxon>
        <taxon>Pseudomonadati</taxon>
        <taxon>Pseudomonadota</taxon>
        <taxon>Alphaproteobacteria</taxon>
        <taxon>Hyphomicrobiales</taxon>
        <taxon>Bartonellaceae</taxon>
        <taxon>Bartonella</taxon>
    </lineage>
</organism>
<gene>
    <name evidence="1" type="ordered locus">BH07750</name>
    <name evidence="2" type="ordered locus">BH09100</name>
</gene>
<dbReference type="EnsemblBacteria" id="CAF27575">
    <property type="protein sequence ID" value="CAF27575"/>
    <property type="gene ID" value="BH07750"/>
</dbReference>
<dbReference type="EnsemblBacteria" id="CAF27706">
    <property type="protein sequence ID" value="CAF27706"/>
    <property type="gene ID" value="BH09100"/>
</dbReference>
<dbReference type="AlphaFoldDB" id="A0A0G2Q8K6"/>
<name>A0A0G2Q8K6_BARHE</name>